<dbReference type="AlphaFoldDB" id="A0A9P4JDU4"/>
<feature type="region of interest" description="Disordered" evidence="8">
    <location>
        <begin position="359"/>
        <end position="387"/>
    </location>
</feature>
<gene>
    <name evidence="9" type="ORF">K461DRAFT_236222</name>
</gene>
<evidence type="ECO:0000313" key="10">
    <source>
        <dbReference type="Proteomes" id="UP000799439"/>
    </source>
</evidence>
<dbReference type="Pfam" id="PF00282">
    <property type="entry name" value="Pyridoxal_deC"/>
    <property type="match status" value="1"/>
</dbReference>
<evidence type="ECO:0000256" key="7">
    <source>
        <dbReference type="RuleBase" id="RU000382"/>
    </source>
</evidence>
<accession>A0A9P4JDU4</accession>
<evidence type="ECO:0000256" key="2">
    <source>
        <dbReference type="ARBA" id="ARBA00009533"/>
    </source>
</evidence>
<dbReference type="OrthoDB" id="392571at2759"/>
<dbReference type="InterPro" id="IPR015421">
    <property type="entry name" value="PyrdxlP-dep_Trfase_major"/>
</dbReference>
<name>A0A9P4JDU4_9PEZI</name>
<dbReference type="Gene3D" id="3.90.1150.170">
    <property type="match status" value="1"/>
</dbReference>
<organism evidence="9 10">
    <name type="scientific">Myriangium duriaei CBS 260.36</name>
    <dbReference type="NCBI Taxonomy" id="1168546"/>
    <lineage>
        <taxon>Eukaryota</taxon>
        <taxon>Fungi</taxon>
        <taxon>Dikarya</taxon>
        <taxon>Ascomycota</taxon>
        <taxon>Pezizomycotina</taxon>
        <taxon>Dothideomycetes</taxon>
        <taxon>Dothideomycetidae</taxon>
        <taxon>Myriangiales</taxon>
        <taxon>Myriangiaceae</taxon>
        <taxon>Myriangium</taxon>
    </lineage>
</organism>
<evidence type="ECO:0000256" key="5">
    <source>
        <dbReference type="ARBA" id="ARBA00023239"/>
    </source>
</evidence>
<evidence type="ECO:0000313" key="9">
    <source>
        <dbReference type="EMBL" id="KAF2157795.1"/>
    </source>
</evidence>
<dbReference type="GO" id="GO:0016831">
    <property type="term" value="F:carboxy-lyase activity"/>
    <property type="evidence" value="ECO:0007669"/>
    <property type="project" value="UniProtKB-KW"/>
</dbReference>
<comment type="caution">
    <text evidence="9">The sequence shown here is derived from an EMBL/GenBank/DDBJ whole genome shotgun (WGS) entry which is preliminary data.</text>
</comment>
<dbReference type="Proteomes" id="UP000799439">
    <property type="component" value="Unassembled WGS sequence"/>
</dbReference>
<evidence type="ECO:0000256" key="6">
    <source>
        <dbReference type="PIRSR" id="PIRSR602129-50"/>
    </source>
</evidence>
<dbReference type="InterPro" id="IPR015424">
    <property type="entry name" value="PyrdxlP-dep_Trfase"/>
</dbReference>
<dbReference type="Gene3D" id="3.40.640.10">
    <property type="entry name" value="Type I PLP-dependent aspartate aminotransferase-like (Major domain)"/>
    <property type="match status" value="1"/>
</dbReference>
<feature type="modified residue" description="N6-(pyridoxal phosphate)lysine" evidence="6">
    <location>
        <position position="325"/>
    </location>
</feature>
<keyword evidence="4 6" id="KW-0663">Pyridoxal phosphate</keyword>
<reference evidence="9" key="1">
    <citation type="journal article" date="2020" name="Stud. Mycol.">
        <title>101 Dothideomycetes genomes: a test case for predicting lifestyles and emergence of pathogens.</title>
        <authorList>
            <person name="Haridas S."/>
            <person name="Albert R."/>
            <person name="Binder M."/>
            <person name="Bloem J."/>
            <person name="Labutti K."/>
            <person name="Salamov A."/>
            <person name="Andreopoulos B."/>
            <person name="Baker S."/>
            <person name="Barry K."/>
            <person name="Bills G."/>
            <person name="Bluhm B."/>
            <person name="Cannon C."/>
            <person name="Castanera R."/>
            <person name="Culley D."/>
            <person name="Daum C."/>
            <person name="Ezra D."/>
            <person name="Gonzalez J."/>
            <person name="Henrissat B."/>
            <person name="Kuo A."/>
            <person name="Liang C."/>
            <person name="Lipzen A."/>
            <person name="Lutzoni F."/>
            <person name="Magnuson J."/>
            <person name="Mondo S."/>
            <person name="Nolan M."/>
            <person name="Ohm R."/>
            <person name="Pangilinan J."/>
            <person name="Park H.-J."/>
            <person name="Ramirez L."/>
            <person name="Alfaro M."/>
            <person name="Sun H."/>
            <person name="Tritt A."/>
            <person name="Yoshinaga Y."/>
            <person name="Zwiers L.-H."/>
            <person name="Turgeon B."/>
            <person name="Goodwin S."/>
            <person name="Spatafora J."/>
            <person name="Crous P."/>
            <person name="Grigoriev I."/>
        </authorList>
    </citation>
    <scope>NUCLEOTIDE SEQUENCE</scope>
    <source>
        <strain evidence="9">CBS 260.36</strain>
    </source>
</reference>
<keyword evidence="5 7" id="KW-0456">Lyase</keyword>
<comment type="similarity">
    <text evidence="2 7">Belongs to the group II decarboxylase family.</text>
</comment>
<dbReference type="GO" id="GO:0016740">
    <property type="term" value="F:transferase activity"/>
    <property type="evidence" value="ECO:0007669"/>
    <property type="project" value="UniProtKB-KW"/>
</dbReference>
<keyword evidence="3" id="KW-0210">Decarboxylase</keyword>
<evidence type="ECO:0000256" key="3">
    <source>
        <dbReference type="ARBA" id="ARBA00022793"/>
    </source>
</evidence>
<dbReference type="SUPFAM" id="SSF53383">
    <property type="entry name" value="PLP-dependent transferases"/>
    <property type="match status" value="1"/>
</dbReference>
<dbReference type="GO" id="GO:0019752">
    <property type="term" value="P:carboxylic acid metabolic process"/>
    <property type="evidence" value="ECO:0007669"/>
    <property type="project" value="InterPro"/>
</dbReference>
<dbReference type="GO" id="GO:0030170">
    <property type="term" value="F:pyridoxal phosphate binding"/>
    <property type="evidence" value="ECO:0007669"/>
    <property type="project" value="InterPro"/>
</dbReference>
<keyword evidence="9" id="KW-0808">Transferase</keyword>
<keyword evidence="10" id="KW-1185">Reference proteome</keyword>
<dbReference type="PROSITE" id="PS00392">
    <property type="entry name" value="DDC_GAD_HDC_YDC"/>
    <property type="match status" value="1"/>
</dbReference>
<evidence type="ECO:0000256" key="4">
    <source>
        <dbReference type="ARBA" id="ARBA00022898"/>
    </source>
</evidence>
<dbReference type="InterPro" id="IPR021115">
    <property type="entry name" value="Pyridoxal-P_BS"/>
</dbReference>
<sequence>MATNGTSLPSRHTSSRADEVDDLLTAVQQLIIPFIRAADSDADTKAHGHGQHIPSSSVPHTTLVEHHPPYKLASLFQLDLPSAPGGRDALLATVRDVLAYSVNTWDQGFLDKLYGATNAPGLAAEVLLAALNTNVHVYAVSPALTLVEKRVTARLAGMFGLGERAGGISQPGGSAGNATSIVVARNSLFPETKTKGLGGRRLVLFTSAHGHYSLEKAGQMFGFGSEAVRGVPVDEVGRMRVDELRRMIREAREEGEEPFYVNATAGTTVLGSFERFDEIADVCQEERLWMHVDGSWGGPVVFSRKHREKLKGAERADSIAVTPHKMLGVPLTCSFLLVKDLRKLHKAMTLPAGYLFHSSEEEDDDSAAQPGPANGDAHVPTDDDSPSEFWDLADLTPQCGRKGDALKLALGWIYYGSEGYERLVDNAFDTAAYMASQIEEKSGFDLVSQSPPPCWQVCFYFHRKEDAKEENSRTTETIARKLVNRGFMIDYAPGEKGKFFRVVVNGQTRKTTVDGILKAIEDIGTELGL</sequence>
<protein>
    <submittedName>
        <fullName evidence="9">PLP-dependent transferase</fullName>
    </submittedName>
</protein>
<dbReference type="EMBL" id="ML996081">
    <property type="protein sequence ID" value="KAF2157795.1"/>
    <property type="molecule type" value="Genomic_DNA"/>
</dbReference>
<evidence type="ECO:0000256" key="8">
    <source>
        <dbReference type="SAM" id="MobiDB-lite"/>
    </source>
</evidence>
<proteinExistence type="inferred from homology"/>
<comment type="cofactor">
    <cofactor evidence="1 6 7">
        <name>pyridoxal 5'-phosphate</name>
        <dbReference type="ChEBI" id="CHEBI:597326"/>
    </cofactor>
</comment>
<dbReference type="PANTHER" id="PTHR45677">
    <property type="entry name" value="GLUTAMATE DECARBOXYLASE-RELATED"/>
    <property type="match status" value="1"/>
</dbReference>
<dbReference type="GO" id="GO:0005737">
    <property type="term" value="C:cytoplasm"/>
    <property type="evidence" value="ECO:0007669"/>
    <property type="project" value="TreeGrafter"/>
</dbReference>
<dbReference type="PANTHER" id="PTHR45677:SF8">
    <property type="entry name" value="CYSTEINE SULFINIC ACID DECARBOXYLASE"/>
    <property type="match status" value="1"/>
</dbReference>
<evidence type="ECO:0000256" key="1">
    <source>
        <dbReference type="ARBA" id="ARBA00001933"/>
    </source>
</evidence>
<dbReference type="InterPro" id="IPR002129">
    <property type="entry name" value="PyrdxlP-dep_de-COase"/>
</dbReference>